<dbReference type="PANTHER" id="PTHR22930:SF269">
    <property type="entry name" value="NUCLEASE HARBI1-LIKE PROTEIN"/>
    <property type="match status" value="1"/>
</dbReference>
<evidence type="ECO:0000313" key="10">
    <source>
        <dbReference type="Proteomes" id="UP001353858"/>
    </source>
</evidence>
<comment type="similarity">
    <text evidence="3">Belongs to the HARBI1 family.</text>
</comment>
<keyword evidence="7" id="KW-0539">Nucleus</keyword>
<comment type="caution">
    <text evidence="9">The sequence shown here is derived from an EMBL/GenBank/DDBJ whole genome shotgun (WGS) entry which is preliminary data.</text>
</comment>
<dbReference type="InterPro" id="IPR027806">
    <property type="entry name" value="HARBI1_dom"/>
</dbReference>
<dbReference type="GO" id="GO:0016787">
    <property type="term" value="F:hydrolase activity"/>
    <property type="evidence" value="ECO:0007669"/>
    <property type="project" value="UniProtKB-KW"/>
</dbReference>
<dbReference type="GO" id="GO:0046872">
    <property type="term" value="F:metal ion binding"/>
    <property type="evidence" value="ECO:0007669"/>
    <property type="project" value="UniProtKB-KW"/>
</dbReference>
<protein>
    <recommendedName>
        <fullName evidence="8">DDE Tnp4 domain-containing protein</fullName>
    </recommendedName>
</protein>
<comment type="cofactor">
    <cofactor evidence="1">
        <name>a divalent metal cation</name>
        <dbReference type="ChEBI" id="CHEBI:60240"/>
    </cofactor>
</comment>
<dbReference type="GO" id="GO:0005634">
    <property type="term" value="C:nucleus"/>
    <property type="evidence" value="ECO:0007669"/>
    <property type="project" value="UniProtKB-SubCell"/>
</dbReference>
<evidence type="ECO:0000256" key="6">
    <source>
        <dbReference type="ARBA" id="ARBA00022801"/>
    </source>
</evidence>
<evidence type="ECO:0000256" key="5">
    <source>
        <dbReference type="ARBA" id="ARBA00022723"/>
    </source>
</evidence>
<evidence type="ECO:0000313" key="9">
    <source>
        <dbReference type="EMBL" id="KAK4885541.1"/>
    </source>
</evidence>
<dbReference type="AlphaFoldDB" id="A0AAN7SCX4"/>
<feature type="domain" description="DDE Tnp4" evidence="8">
    <location>
        <begin position="184"/>
        <end position="282"/>
    </location>
</feature>
<evidence type="ECO:0000256" key="3">
    <source>
        <dbReference type="ARBA" id="ARBA00006958"/>
    </source>
</evidence>
<evidence type="ECO:0000256" key="4">
    <source>
        <dbReference type="ARBA" id="ARBA00022722"/>
    </source>
</evidence>
<dbReference type="Pfam" id="PF13359">
    <property type="entry name" value="DDE_Tnp_4"/>
    <property type="match status" value="1"/>
</dbReference>
<organism evidence="9 10">
    <name type="scientific">Aquatica leii</name>
    <dbReference type="NCBI Taxonomy" id="1421715"/>
    <lineage>
        <taxon>Eukaryota</taxon>
        <taxon>Metazoa</taxon>
        <taxon>Ecdysozoa</taxon>
        <taxon>Arthropoda</taxon>
        <taxon>Hexapoda</taxon>
        <taxon>Insecta</taxon>
        <taxon>Pterygota</taxon>
        <taxon>Neoptera</taxon>
        <taxon>Endopterygota</taxon>
        <taxon>Coleoptera</taxon>
        <taxon>Polyphaga</taxon>
        <taxon>Elateriformia</taxon>
        <taxon>Elateroidea</taxon>
        <taxon>Lampyridae</taxon>
        <taxon>Luciolinae</taxon>
        <taxon>Aquatica</taxon>
    </lineage>
</organism>
<evidence type="ECO:0000256" key="2">
    <source>
        <dbReference type="ARBA" id="ARBA00004123"/>
    </source>
</evidence>
<proteinExistence type="inferred from homology"/>
<dbReference type="PANTHER" id="PTHR22930">
    <property type="match status" value="1"/>
</dbReference>
<reference evidence="10" key="1">
    <citation type="submission" date="2023-01" db="EMBL/GenBank/DDBJ databases">
        <title>Key to firefly adult light organ development and bioluminescence: homeobox transcription factors regulate luciferase expression and transportation to peroxisome.</title>
        <authorList>
            <person name="Fu X."/>
        </authorList>
    </citation>
    <scope>NUCLEOTIDE SEQUENCE [LARGE SCALE GENOMIC DNA]</scope>
</reference>
<evidence type="ECO:0000256" key="1">
    <source>
        <dbReference type="ARBA" id="ARBA00001968"/>
    </source>
</evidence>
<evidence type="ECO:0000256" key="7">
    <source>
        <dbReference type="ARBA" id="ARBA00023242"/>
    </source>
</evidence>
<keyword evidence="5" id="KW-0479">Metal-binding</keyword>
<keyword evidence="10" id="KW-1185">Reference proteome</keyword>
<gene>
    <name evidence="9" type="ORF">RN001_001812</name>
</gene>
<dbReference type="Proteomes" id="UP001353858">
    <property type="component" value="Unassembled WGS sequence"/>
</dbReference>
<dbReference type="GO" id="GO:0004518">
    <property type="term" value="F:nuclease activity"/>
    <property type="evidence" value="ECO:0007669"/>
    <property type="project" value="UniProtKB-KW"/>
</dbReference>
<dbReference type="EMBL" id="JARPUR010000001">
    <property type="protein sequence ID" value="KAK4885541.1"/>
    <property type="molecule type" value="Genomic_DNA"/>
</dbReference>
<dbReference type="InterPro" id="IPR045249">
    <property type="entry name" value="HARBI1-like"/>
</dbReference>
<keyword evidence="4" id="KW-0540">Nuclease</keyword>
<name>A0AAN7SCX4_9COLE</name>
<keyword evidence="6" id="KW-0378">Hydrolase</keyword>
<comment type="subcellular location">
    <subcellularLocation>
        <location evidence="2">Nucleus</location>
    </subcellularLocation>
</comment>
<evidence type="ECO:0000259" key="8">
    <source>
        <dbReference type="Pfam" id="PF13359"/>
    </source>
</evidence>
<sequence>MEDDEIFLFYSYLLLSALYVRLKRSKRCRRYAVRPINRLRKEKGLFDNLIQSMLQQDHEYFFKYTSMTLMQFHNLLQLVQARLQKNKTKNPLPPAHRLIITLHYLAEGCSMQELAYGHMVGLTTISCIIKETTQVIWDVLQPMVLKQPTVEEWKAKERAFYRRWNLPNTLGAVDGKHVRIQSPKFSGTIVIMAASDAFYKFTLVDIGGAGSNHDATIFKSSAFGHQLINNQLPLPPPKCLSSTSKTVLPHFFVADAAFPLHTNIMRPYPGKHLSTEIKIFNYPQRWRIFQRPIIAKIDTCETIVMAAMVLHNYLQKSEEDIPKEQRRYCPTGFVDIELPDGTWIPGSWRSNRPLQNVGRIGSNNTTQVSQRNRDTLCEYVNSQEGSVSWQEEYISRGLVPDTFAMNI</sequence>
<accession>A0AAN7SCX4</accession>